<keyword evidence="3" id="KW-1185">Reference proteome</keyword>
<protein>
    <submittedName>
        <fullName evidence="2">Heterokaryon incompatibility protein-domain-containing protein</fullName>
    </submittedName>
</protein>
<dbReference type="AlphaFoldDB" id="A0AA40ESP9"/>
<name>A0AA40ESP9_9PEZI</name>
<organism evidence="2 3">
    <name type="scientific">Apiosordaria backusii</name>
    <dbReference type="NCBI Taxonomy" id="314023"/>
    <lineage>
        <taxon>Eukaryota</taxon>
        <taxon>Fungi</taxon>
        <taxon>Dikarya</taxon>
        <taxon>Ascomycota</taxon>
        <taxon>Pezizomycotina</taxon>
        <taxon>Sordariomycetes</taxon>
        <taxon>Sordariomycetidae</taxon>
        <taxon>Sordariales</taxon>
        <taxon>Lasiosphaeriaceae</taxon>
        <taxon>Apiosordaria</taxon>
    </lineage>
</organism>
<dbReference type="InterPro" id="IPR010730">
    <property type="entry name" value="HET"/>
</dbReference>
<dbReference type="InterPro" id="IPR052895">
    <property type="entry name" value="HetReg/Transcr_Mod"/>
</dbReference>
<proteinExistence type="predicted"/>
<evidence type="ECO:0000259" key="1">
    <source>
        <dbReference type="Pfam" id="PF06985"/>
    </source>
</evidence>
<feature type="non-terminal residue" evidence="2">
    <location>
        <position position="1"/>
    </location>
</feature>
<gene>
    <name evidence="2" type="ORF">B0T21DRAFT_358364</name>
</gene>
<dbReference type="PANTHER" id="PTHR24148">
    <property type="entry name" value="ANKYRIN REPEAT DOMAIN-CONTAINING PROTEIN 39 HOMOLOG-RELATED"/>
    <property type="match status" value="1"/>
</dbReference>
<accession>A0AA40ESP9</accession>
<dbReference type="EMBL" id="JAUKTV010000002">
    <property type="protein sequence ID" value="KAK0744777.1"/>
    <property type="molecule type" value="Genomic_DNA"/>
</dbReference>
<sequence>VLAPLGQRLTAINDRNRHSLLSRASQTRHNDDARAQATAILAGLKTLNPEVAQHFHPKRDVLSDLKLRMILSTEPESQSDVTSFIAVSYCWHYPNWPLARPATPIVLGWEISRPMMDAVLGLRNHADEGVWLDKLCINQEDEVDKTTHIASMDAIYRAARRMVILLEDIQLTADEEAAGLAYRGFFDDMSKKVEGLDVDEKRQVVEGHFPKQEEAYISSGRGSLIAAAKPFAMKVLTARWFTRAWCAHESRMHPHRKMDNPLLLCFGSSGAVLSFEFRFIFYFTQYLTTKEPAPSFSGNALAMAMNDPNPTTIRQLYWRIIRLLPGANSNESLLQHMISVFSFGCLMKGDLVCIALNTAAIPLFYDGKDICSIEEVIWMASLLVLAGGDLIPLVMSGSKLRLSDSDSQRKFISWATHPTQGTVDERVPNPLPDTITSVTREFIELDLLVFTAQPRKASQPSLVLAAALIREYDLRSVARDLLAAADKNVQSLTGLLSKQNALFGQAMSVTRTNMDNFLEMSIALAIDAGIDWMLAFPSVMAQSTQGYQHGVIGGVTAPSDHRRLDAAGESILRHFDIPKPTKQQLEKMISCLTTLLDPRLPLLTTSTRLLPLPSSLGGAAFTPPTSNRSYIAIPAAVAHLPAWHERAWVIEPFDPAAPAEDPESHLPGQEYTDALSRRAMDVELEDVVPVLNTDHADRRQPMPRKEQAAWRLRRRNVLFGCPEWDAQDIMTRAEAGGEDGMVVLRRQRVYGSEDYRWAEIWKAIKMRELEAWREGEDGGMPKEWKTSNSITRGP</sequence>
<evidence type="ECO:0000313" key="3">
    <source>
        <dbReference type="Proteomes" id="UP001172159"/>
    </source>
</evidence>
<reference evidence="2" key="1">
    <citation type="submission" date="2023-06" db="EMBL/GenBank/DDBJ databases">
        <title>Genome-scale phylogeny and comparative genomics of the fungal order Sordariales.</title>
        <authorList>
            <consortium name="Lawrence Berkeley National Laboratory"/>
            <person name="Hensen N."/>
            <person name="Bonometti L."/>
            <person name="Westerberg I."/>
            <person name="Brannstrom I.O."/>
            <person name="Guillou S."/>
            <person name="Cros-Aarteil S."/>
            <person name="Calhoun S."/>
            <person name="Haridas S."/>
            <person name="Kuo A."/>
            <person name="Mondo S."/>
            <person name="Pangilinan J."/>
            <person name="Riley R."/>
            <person name="Labutti K."/>
            <person name="Andreopoulos B."/>
            <person name="Lipzen A."/>
            <person name="Chen C."/>
            <person name="Yanf M."/>
            <person name="Daum C."/>
            <person name="Ng V."/>
            <person name="Clum A."/>
            <person name="Steindorff A."/>
            <person name="Ohm R."/>
            <person name="Martin F."/>
            <person name="Silar P."/>
            <person name="Natvig D."/>
            <person name="Lalanne C."/>
            <person name="Gautier V."/>
            <person name="Ament-Velasquez S.L."/>
            <person name="Kruys A."/>
            <person name="Hutchinson M.I."/>
            <person name="Powell A.J."/>
            <person name="Barry K."/>
            <person name="Miller A.N."/>
            <person name="Grigoriev I.V."/>
            <person name="Debuchy R."/>
            <person name="Gladieux P."/>
            <person name="Thoren M.H."/>
            <person name="Johannesson H."/>
        </authorList>
    </citation>
    <scope>NUCLEOTIDE SEQUENCE</scope>
    <source>
        <strain evidence="2">CBS 540.89</strain>
    </source>
</reference>
<dbReference type="Pfam" id="PF06985">
    <property type="entry name" value="HET"/>
    <property type="match status" value="1"/>
</dbReference>
<feature type="domain" description="Heterokaryon incompatibility" evidence="1">
    <location>
        <begin position="84"/>
        <end position="249"/>
    </location>
</feature>
<dbReference type="Proteomes" id="UP001172159">
    <property type="component" value="Unassembled WGS sequence"/>
</dbReference>
<dbReference type="PANTHER" id="PTHR24148:SF73">
    <property type="entry name" value="HET DOMAIN PROTEIN (AFU_ORTHOLOGUE AFUA_8G01020)"/>
    <property type="match status" value="1"/>
</dbReference>
<comment type="caution">
    <text evidence="2">The sequence shown here is derived from an EMBL/GenBank/DDBJ whole genome shotgun (WGS) entry which is preliminary data.</text>
</comment>
<evidence type="ECO:0000313" key="2">
    <source>
        <dbReference type="EMBL" id="KAK0744777.1"/>
    </source>
</evidence>